<reference evidence="1 2" key="2">
    <citation type="submission" date="2018-11" db="EMBL/GenBank/DDBJ databases">
        <authorList>
            <consortium name="Pathogen Informatics"/>
        </authorList>
    </citation>
    <scope>NUCLEOTIDE SEQUENCE [LARGE SCALE GENOMIC DNA]</scope>
</reference>
<reference evidence="3" key="1">
    <citation type="submission" date="2017-02" db="UniProtKB">
        <authorList>
            <consortium name="WormBaseParasite"/>
        </authorList>
    </citation>
    <scope>IDENTIFICATION</scope>
</reference>
<gene>
    <name evidence="1" type="ORF">HNAJ_LOCUS6837</name>
</gene>
<dbReference type="AlphaFoldDB" id="A0A0R3TIF0"/>
<dbReference type="STRING" id="102285.A0A0R3TIF0"/>
<dbReference type="EMBL" id="UZAE01008598">
    <property type="protein sequence ID" value="VDO02697.1"/>
    <property type="molecule type" value="Genomic_DNA"/>
</dbReference>
<evidence type="ECO:0000313" key="2">
    <source>
        <dbReference type="Proteomes" id="UP000278807"/>
    </source>
</evidence>
<proteinExistence type="predicted"/>
<keyword evidence="2" id="KW-1185">Reference proteome</keyword>
<evidence type="ECO:0000313" key="1">
    <source>
        <dbReference type="EMBL" id="VDO02697.1"/>
    </source>
</evidence>
<dbReference type="Proteomes" id="UP000278807">
    <property type="component" value="Unassembled WGS sequence"/>
</dbReference>
<name>A0A0R3TIF0_RODNA</name>
<sequence>MKSLNTSTNSQKQVIETRLIPRLVTFRTGRSRKLQTALEKRHSNDAAYRMLLRRIISKKTTIIRAMQDYDTCKTGK</sequence>
<organism evidence="3">
    <name type="scientific">Rodentolepis nana</name>
    <name type="common">Dwarf tapeworm</name>
    <name type="synonym">Hymenolepis nana</name>
    <dbReference type="NCBI Taxonomy" id="102285"/>
    <lineage>
        <taxon>Eukaryota</taxon>
        <taxon>Metazoa</taxon>
        <taxon>Spiralia</taxon>
        <taxon>Lophotrochozoa</taxon>
        <taxon>Platyhelminthes</taxon>
        <taxon>Cestoda</taxon>
        <taxon>Eucestoda</taxon>
        <taxon>Cyclophyllidea</taxon>
        <taxon>Hymenolepididae</taxon>
        <taxon>Rodentolepis</taxon>
    </lineage>
</organism>
<dbReference type="WBParaSite" id="HNAJ_0000684101-mRNA-1">
    <property type="protein sequence ID" value="HNAJ_0000684101-mRNA-1"/>
    <property type="gene ID" value="HNAJ_0000684101"/>
</dbReference>
<evidence type="ECO:0000313" key="3">
    <source>
        <dbReference type="WBParaSite" id="HNAJ_0000684101-mRNA-1"/>
    </source>
</evidence>
<accession>A0A0R3TIF0</accession>
<protein>
    <submittedName>
        <fullName evidence="3">Transposase</fullName>
    </submittedName>
</protein>